<protein>
    <recommendedName>
        <fullName evidence="3">CCHC-type domain-containing protein</fullName>
    </recommendedName>
</protein>
<evidence type="ECO:0000313" key="5">
    <source>
        <dbReference type="Proteomes" id="UP000823749"/>
    </source>
</evidence>
<keyword evidence="5" id="KW-1185">Reference proteome</keyword>
<dbReference type="GO" id="GO:0008270">
    <property type="term" value="F:zinc ion binding"/>
    <property type="evidence" value="ECO:0007669"/>
    <property type="project" value="UniProtKB-KW"/>
</dbReference>
<feature type="region of interest" description="Disordered" evidence="2">
    <location>
        <begin position="321"/>
        <end position="388"/>
    </location>
</feature>
<evidence type="ECO:0000259" key="3">
    <source>
        <dbReference type="PROSITE" id="PS50158"/>
    </source>
</evidence>
<dbReference type="Pfam" id="PF14392">
    <property type="entry name" value="zf-CCHC_4"/>
    <property type="match status" value="1"/>
</dbReference>
<dbReference type="Pfam" id="PF14111">
    <property type="entry name" value="DUF4283"/>
    <property type="match status" value="1"/>
</dbReference>
<feature type="region of interest" description="Disordered" evidence="2">
    <location>
        <begin position="1"/>
        <end position="36"/>
    </location>
</feature>
<evidence type="ECO:0000256" key="1">
    <source>
        <dbReference type="PROSITE-ProRule" id="PRU00047"/>
    </source>
</evidence>
<proteinExistence type="predicted"/>
<dbReference type="Proteomes" id="UP000823749">
    <property type="component" value="Chromosome 8"/>
</dbReference>
<feature type="region of interest" description="Disordered" evidence="2">
    <location>
        <begin position="425"/>
        <end position="444"/>
    </location>
</feature>
<gene>
    <name evidence="4" type="ORF">RHGRI_025115</name>
</gene>
<dbReference type="InterPro" id="IPR025558">
    <property type="entry name" value="DUF4283"/>
</dbReference>
<sequence length="519" mass="57527">MPWPSSKTISDEDDGGEDDYEDEGEDGDLEEGSGETREAGNICLAGKVLGSKPFNASVVHNILTHAWKTRASFTVVPWNNNVFLFRFEDIEDRNSVLQEGPWSIMNNLLVLKPIQDGMGVAEIDFSRCPFWIQIHGLPIEKMTRANAEIIGNRFDKLLAFETSPDNILLARNFLRIRAEINTTLPIPKGFWLRRKTPENSELWISYKYEKLQDYCYSCGRLGHENKTCRFVPRVDGLNPSYCQDLRTGRAKRAAIPIEIIRQEVDDAEKRVEALLARRPVIRSRENDARAVEGGSGRVETPVVDLNQRTLEEVGVPQSSIRTFASKRDAPGVALSSTVEITPPSSPRDSANKGSPKSLVPFLTPNNPPSTTTLSIPEKSSSPQHPDIPLTSVFRSLAIKRRASDDLEEQVTPKILRLCSSGVDPIIPKHKPSRPTRATSKVRRKPLSLSKGCNYDDNSMVMDNGLCEVQIQQDFVNYDNAGSGVSKAVEAEGNSSIMLANMQGNGNGHVAGPKQPHPQC</sequence>
<dbReference type="GO" id="GO:0003676">
    <property type="term" value="F:nucleic acid binding"/>
    <property type="evidence" value="ECO:0007669"/>
    <property type="project" value="InterPro"/>
</dbReference>
<dbReference type="PANTHER" id="PTHR31286">
    <property type="entry name" value="GLYCINE-RICH CELL WALL STRUCTURAL PROTEIN 1.8-LIKE"/>
    <property type="match status" value="1"/>
</dbReference>
<dbReference type="EMBL" id="JACTNZ010000008">
    <property type="protein sequence ID" value="KAG5537914.1"/>
    <property type="molecule type" value="Genomic_DNA"/>
</dbReference>
<organism evidence="4 5">
    <name type="scientific">Rhododendron griersonianum</name>
    <dbReference type="NCBI Taxonomy" id="479676"/>
    <lineage>
        <taxon>Eukaryota</taxon>
        <taxon>Viridiplantae</taxon>
        <taxon>Streptophyta</taxon>
        <taxon>Embryophyta</taxon>
        <taxon>Tracheophyta</taxon>
        <taxon>Spermatophyta</taxon>
        <taxon>Magnoliopsida</taxon>
        <taxon>eudicotyledons</taxon>
        <taxon>Gunneridae</taxon>
        <taxon>Pentapetalae</taxon>
        <taxon>asterids</taxon>
        <taxon>Ericales</taxon>
        <taxon>Ericaceae</taxon>
        <taxon>Ericoideae</taxon>
        <taxon>Rhodoreae</taxon>
        <taxon>Rhododendron</taxon>
    </lineage>
</organism>
<name>A0AAV6JEA1_9ERIC</name>
<dbReference type="AlphaFoldDB" id="A0AAV6JEA1"/>
<feature type="compositionally biased region" description="Acidic residues" evidence="2">
    <location>
        <begin position="11"/>
        <end position="33"/>
    </location>
</feature>
<dbReference type="InterPro" id="IPR040256">
    <property type="entry name" value="At4g02000-like"/>
</dbReference>
<comment type="caution">
    <text evidence="4">The sequence shown here is derived from an EMBL/GenBank/DDBJ whole genome shotgun (WGS) entry which is preliminary data.</text>
</comment>
<keyword evidence="1" id="KW-0479">Metal-binding</keyword>
<feature type="compositionally biased region" description="Basic residues" evidence="2">
    <location>
        <begin position="427"/>
        <end position="444"/>
    </location>
</feature>
<dbReference type="PROSITE" id="PS50158">
    <property type="entry name" value="ZF_CCHC"/>
    <property type="match status" value="1"/>
</dbReference>
<dbReference type="InterPro" id="IPR025836">
    <property type="entry name" value="Zn_knuckle_CX2CX4HX4C"/>
</dbReference>
<feature type="domain" description="CCHC-type" evidence="3">
    <location>
        <begin position="215"/>
        <end position="229"/>
    </location>
</feature>
<reference evidence="4" key="1">
    <citation type="submission" date="2020-08" db="EMBL/GenBank/DDBJ databases">
        <title>Plant Genome Project.</title>
        <authorList>
            <person name="Zhang R.-G."/>
        </authorList>
    </citation>
    <scope>NUCLEOTIDE SEQUENCE</scope>
    <source>
        <strain evidence="4">WSP0</strain>
        <tissue evidence="4">Leaf</tissue>
    </source>
</reference>
<dbReference type="InterPro" id="IPR001878">
    <property type="entry name" value="Znf_CCHC"/>
</dbReference>
<evidence type="ECO:0000313" key="4">
    <source>
        <dbReference type="EMBL" id="KAG5537914.1"/>
    </source>
</evidence>
<dbReference type="PANTHER" id="PTHR31286:SF178">
    <property type="entry name" value="DUF4283 DOMAIN-CONTAINING PROTEIN"/>
    <property type="match status" value="1"/>
</dbReference>
<evidence type="ECO:0000256" key="2">
    <source>
        <dbReference type="SAM" id="MobiDB-lite"/>
    </source>
</evidence>
<feature type="compositionally biased region" description="Low complexity" evidence="2">
    <location>
        <begin position="360"/>
        <end position="374"/>
    </location>
</feature>
<keyword evidence="1" id="KW-0863">Zinc-finger</keyword>
<accession>A0AAV6JEA1</accession>
<keyword evidence="1" id="KW-0862">Zinc</keyword>